<dbReference type="CDD" id="cd09869">
    <property type="entry name" value="PIN_GEN1"/>
    <property type="match status" value="1"/>
</dbReference>
<keyword evidence="9" id="KW-0234">DNA repair</keyword>
<dbReference type="InterPro" id="IPR036279">
    <property type="entry name" value="5-3_exonuclease_C_sf"/>
</dbReference>
<dbReference type="Gene3D" id="3.40.50.1010">
    <property type="entry name" value="5'-nuclease"/>
    <property type="match status" value="1"/>
</dbReference>
<dbReference type="GO" id="GO:0046872">
    <property type="term" value="F:metal ion binding"/>
    <property type="evidence" value="ECO:0007669"/>
    <property type="project" value="UniProtKB-KW"/>
</dbReference>
<dbReference type="SUPFAM" id="SSF88723">
    <property type="entry name" value="PIN domain-like"/>
    <property type="match status" value="1"/>
</dbReference>
<dbReference type="Pfam" id="PF00752">
    <property type="entry name" value="XPG_N"/>
    <property type="match status" value="1"/>
</dbReference>
<evidence type="ECO:0000256" key="10">
    <source>
        <dbReference type="ARBA" id="ARBA00023242"/>
    </source>
</evidence>
<evidence type="ECO:0000256" key="13">
    <source>
        <dbReference type="SAM" id="MobiDB-lite"/>
    </source>
</evidence>
<reference evidence="16" key="1">
    <citation type="journal article" date="2023" name="GigaByte">
        <title>Genome assembly of the bearded iris, Iris pallida Lam.</title>
        <authorList>
            <person name="Bruccoleri R.E."/>
            <person name="Oakeley E.J."/>
            <person name="Faust A.M.E."/>
            <person name="Altorfer M."/>
            <person name="Dessus-Babus S."/>
            <person name="Burckhardt D."/>
            <person name="Oertli M."/>
            <person name="Naumann U."/>
            <person name="Petersen F."/>
            <person name="Wong J."/>
        </authorList>
    </citation>
    <scope>NUCLEOTIDE SEQUENCE</scope>
    <source>
        <strain evidence="16">GSM-AAB239-AS_SAM_17_03QT</strain>
    </source>
</reference>
<dbReference type="Pfam" id="PF00867">
    <property type="entry name" value="XPG_I"/>
    <property type="match status" value="1"/>
</dbReference>
<evidence type="ECO:0000256" key="3">
    <source>
        <dbReference type="ARBA" id="ARBA00022722"/>
    </source>
</evidence>
<dbReference type="GO" id="GO:0006281">
    <property type="term" value="P:DNA repair"/>
    <property type="evidence" value="ECO:0007669"/>
    <property type="project" value="UniProtKB-KW"/>
</dbReference>
<dbReference type="SUPFAM" id="SSF47807">
    <property type="entry name" value="5' to 3' exonuclease, C-terminal subdomain"/>
    <property type="match status" value="1"/>
</dbReference>
<feature type="region of interest" description="Disordered" evidence="13">
    <location>
        <begin position="573"/>
        <end position="617"/>
    </location>
</feature>
<feature type="compositionally biased region" description="Basic and acidic residues" evidence="13">
    <location>
        <begin position="591"/>
        <end position="606"/>
    </location>
</feature>
<dbReference type="InterPro" id="IPR029060">
    <property type="entry name" value="PIN-like_dom_sf"/>
</dbReference>
<evidence type="ECO:0000256" key="1">
    <source>
        <dbReference type="ARBA" id="ARBA00001946"/>
    </source>
</evidence>
<dbReference type="FunFam" id="3.40.50.1010:FF:000032">
    <property type="entry name" value="Flap endonuclease GEN-like 1"/>
    <property type="match status" value="1"/>
</dbReference>
<keyword evidence="5 16" id="KW-0255">Endonuclease</keyword>
<dbReference type="FunFam" id="1.10.150.20:FF:000030">
    <property type="entry name" value="Flap endonuclease GEN-like 1"/>
    <property type="match status" value="1"/>
</dbReference>
<keyword evidence="17" id="KW-1185">Reference proteome</keyword>
<dbReference type="AlphaFoldDB" id="A0AAX6IFI4"/>
<comment type="caution">
    <text evidence="16">The sequence shown here is derived from an EMBL/GenBank/DDBJ whole genome shotgun (WGS) entry which is preliminary data.</text>
</comment>
<accession>A0AAX6IFI4</accession>
<feature type="domain" description="XPG-I" evidence="14">
    <location>
        <begin position="127"/>
        <end position="197"/>
    </location>
</feature>
<comment type="subcellular location">
    <subcellularLocation>
        <location evidence="2">Nucleus</location>
    </subcellularLocation>
</comment>
<dbReference type="Gene3D" id="1.10.150.20">
    <property type="entry name" value="5' to 3' exonuclease, C-terminal subdomain"/>
    <property type="match status" value="1"/>
</dbReference>
<keyword evidence="6" id="KW-0227">DNA damage</keyword>
<comment type="cofactor">
    <cofactor evidence="1">
        <name>Mg(2+)</name>
        <dbReference type="ChEBI" id="CHEBI:18420"/>
    </cofactor>
</comment>
<feature type="compositionally biased region" description="Basic residues" evidence="13">
    <location>
        <begin position="607"/>
        <end position="617"/>
    </location>
</feature>
<sequence>MGVGGNFWEVLKPYGKWEGVDFLRGKRVAVDLSFWIVQHDAAVRRCLPRARSPHLRITFFRTIALFSKMGAFPVFVVDGDPSPLKSQARMERFLRGVDASAIGEVDGARKRNGLFQKYVRECVELLELLGMPILKARSEAEALCAKLNREGIVDACITADSDAFLFGAKFVIKCLHSNSKEAFECYDLSDIDAGLGLGRKQMIAIALLVGNDHDLHGVHGFGVDTAIRFVKLFSEDEVLSRLSEVGSGVVPQLQESSESSVELRLPSSDEGLVSARSSHCSQCGHPGSKRAHLKFACEHCTGSGQNCIEKPAGFRCECVACDQAHKVKELKKHENWQIKVCEKIALTKNFPNKKVIDIYLCNDLGSHSENDDLSIRWDKPNVESLVDFLAYHQNWKPSYIRQRMLPMLSTIFLREMAINPKEALLLHDQYEFHSIQRVKIRHGHPYYVVKWKRASGSTDNVLHNISNEQAETEQSDSDEVGDSNDPLDESDMPVILVDDGCWYLLTDENMELVQAAFPKLVEKFLEEKRLKESKSKQRKVSKNIVGAADNSESPQSSASQLSITQFYRTTKLATQAKPGEDPENSSCKKGQSTEKRKTNVDLDRRIPKSVKRRLLFD</sequence>
<dbReference type="PANTHER" id="PTHR11081">
    <property type="entry name" value="FLAP ENDONUCLEASE FAMILY MEMBER"/>
    <property type="match status" value="1"/>
</dbReference>
<keyword evidence="4" id="KW-0479">Metal-binding</keyword>
<dbReference type="SMART" id="SM00485">
    <property type="entry name" value="XPGN"/>
    <property type="match status" value="1"/>
</dbReference>
<evidence type="ECO:0000259" key="14">
    <source>
        <dbReference type="SMART" id="SM00484"/>
    </source>
</evidence>
<protein>
    <recommendedName>
        <fullName evidence="12">Flap endonuclease GEN-like 1</fullName>
    </recommendedName>
</protein>
<evidence type="ECO:0000313" key="16">
    <source>
        <dbReference type="EMBL" id="KAJ6851125.1"/>
    </source>
</evidence>
<dbReference type="Proteomes" id="UP001140949">
    <property type="component" value="Unassembled WGS sequence"/>
</dbReference>
<evidence type="ECO:0000256" key="4">
    <source>
        <dbReference type="ARBA" id="ARBA00022723"/>
    </source>
</evidence>
<evidence type="ECO:0000256" key="5">
    <source>
        <dbReference type="ARBA" id="ARBA00022759"/>
    </source>
</evidence>
<evidence type="ECO:0000256" key="9">
    <source>
        <dbReference type="ARBA" id="ARBA00023204"/>
    </source>
</evidence>
<keyword evidence="3" id="KW-0540">Nuclease</keyword>
<dbReference type="GO" id="GO:0017108">
    <property type="term" value="F:5'-flap endonuclease activity"/>
    <property type="evidence" value="ECO:0007669"/>
    <property type="project" value="TreeGrafter"/>
</dbReference>
<reference evidence="16" key="2">
    <citation type="submission" date="2023-04" db="EMBL/GenBank/DDBJ databases">
        <authorList>
            <person name="Bruccoleri R.E."/>
            <person name="Oakeley E.J."/>
            <person name="Faust A.-M."/>
            <person name="Dessus-Babus S."/>
            <person name="Altorfer M."/>
            <person name="Burckhardt D."/>
            <person name="Oertli M."/>
            <person name="Naumann U."/>
            <person name="Petersen F."/>
            <person name="Wong J."/>
        </authorList>
    </citation>
    <scope>NUCLEOTIDE SEQUENCE</scope>
    <source>
        <strain evidence="16">GSM-AAB239-AS_SAM_17_03QT</strain>
        <tissue evidence="16">Leaf</tissue>
    </source>
</reference>
<gene>
    <name evidence="16" type="ORF">M6B38_260640</name>
</gene>
<dbReference type="GO" id="GO:0009555">
    <property type="term" value="P:pollen development"/>
    <property type="evidence" value="ECO:0007669"/>
    <property type="project" value="TreeGrafter"/>
</dbReference>
<evidence type="ECO:0000256" key="8">
    <source>
        <dbReference type="ARBA" id="ARBA00022842"/>
    </source>
</evidence>
<feature type="compositionally biased region" description="Low complexity" evidence="13">
    <location>
        <begin position="551"/>
        <end position="561"/>
    </location>
</feature>
<keyword evidence="10" id="KW-0539">Nucleus</keyword>
<dbReference type="InterPro" id="IPR006085">
    <property type="entry name" value="XPG_DNA_repair_N"/>
</dbReference>
<evidence type="ECO:0000313" key="17">
    <source>
        <dbReference type="Proteomes" id="UP001140949"/>
    </source>
</evidence>
<dbReference type="SMART" id="SM00484">
    <property type="entry name" value="XPGI"/>
    <property type="match status" value="1"/>
</dbReference>
<dbReference type="InterPro" id="IPR006086">
    <property type="entry name" value="XPG-I_dom"/>
</dbReference>
<feature type="region of interest" description="Disordered" evidence="13">
    <location>
        <begin position="535"/>
        <end position="561"/>
    </location>
</feature>
<proteinExistence type="inferred from homology"/>
<feature type="domain" description="XPG N-terminal" evidence="15">
    <location>
        <begin position="1"/>
        <end position="99"/>
    </location>
</feature>
<dbReference type="EMBL" id="JANAVB010002395">
    <property type="protein sequence ID" value="KAJ6851125.1"/>
    <property type="molecule type" value="Genomic_DNA"/>
</dbReference>
<dbReference type="GO" id="GO:0005634">
    <property type="term" value="C:nucleus"/>
    <property type="evidence" value="ECO:0007669"/>
    <property type="project" value="UniProtKB-SubCell"/>
</dbReference>
<evidence type="ECO:0000259" key="15">
    <source>
        <dbReference type="SMART" id="SM00485"/>
    </source>
</evidence>
<comment type="similarity">
    <text evidence="11">Belongs to the XPG/RAD2 endonuclease family. GEN subfamily.</text>
</comment>
<keyword evidence="8" id="KW-0460">Magnesium</keyword>
<feature type="region of interest" description="Disordered" evidence="13">
    <location>
        <begin position="467"/>
        <end position="492"/>
    </location>
</feature>
<evidence type="ECO:0000256" key="12">
    <source>
        <dbReference type="ARBA" id="ARBA00073453"/>
    </source>
</evidence>
<organism evidence="16 17">
    <name type="scientific">Iris pallida</name>
    <name type="common">Sweet iris</name>
    <dbReference type="NCBI Taxonomy" id="29817"/>
    <lineage>
        <taxon>Eukaryota</taxon>
        <taxon>Viridiplantae</taxon>
        <taxon>Streptophyta</taxon>
        <taxon>Embryophyta</taxon>
        <taxon>Tracheophyta</taxon>
        <taxon>Spermatophyta</taxon>
        <taxon>Magnoliopsida</taxon>
        <taxon>Liliopsida</taxon>
        <taxon>Asparagales</taxon>
        <taxon>Iridaceae</taxon>
        <taxon>Iridoideae</taxon>
        <taxon>Irideae</taxon>
        <taxon>Iris</taxon>
    </lineage>
</organism>
<feature type="compositionally biased region" description="Acidic residues" evidence="13">
    <location>
        <begin position="470"/>
        <end position="491"/>
    </location>
</feature>
<dbReference type="PRINTS" id="PR00853">
    <property type="entry name" value="XPGRADSUPER"/>
</dbReference>
<evidence type="ECO:0000256" key="7">
    <source>
        <dbReference type="ARBA" id="ARBA00022801"/>
    </source>
</evidence>
<keyword evidence="7" id="KW-0378">Hydrolase</keyword>
<evidence type="ECO:0000256" key="11">
    <source>
        <dbReference type="ARBA" id="ARBA00038112"/>
    </source>
</evidence>
<evidence type="ECO:0000256" key="2">
    <source>
        <dbReference type="ARBA" id="ARBA00004123"/>
    </source>
</evidence>
<name>A0AAX6IFI4_IRIPA</name>
<dbReference type="PANTHER" id="PTHR11081:SF59">
    <property type="entry name" value="FI23547P1"/>
    <property type="match status" value="1"/>
</dbReference>
<dbReference type="InterPro" id="IPR006084">
    <property type="entry name" value="XPG/Rad2"/>
</dbReference>
<evidence type="ECO:0000256" key="6">
    <source>
        <dbReference type="ARBA" id="ARBA00022763"/>
    </source>
</evidence>